<dbReference type="EMBL" id="JBHSHL010000022">
    <property type="protein sequence ID" value="MFC4804674.1"/>
    <property type="molecule type" value="Genomic_DNA"/>
</dbReference>
<keyword evidence="6 9" id="KW-1133">Transmembrane helix</keyword>
<proteinExistence type="inferred from homology"/>
<keyword evidence="5 9" id="KW-0812">Transmembrane</keyword>
<dbReference type="Pfam" id="PF04143">
    <property type="entry name" value="Sulf_transp"/>
    <property type="match status" value="1"/>
</dbReference>
<dbReference type="InterPro" id="IPR007272">
    <property type="entry name" value="Sulf_transp_TsuA/YedE"/>
</dbReference>
<name>A0ABV9QPQ0_9FIRM</name>
<protein>
    <submittedName>
        <fullName evidence="10">YedE family putative selenium transporter</fullName>
    </submittedName>
</protein>
<comment type="caution">
    <text evidence="10">The sequence shown here is derived from an EMBL/GenBank/DDBJ whole genome shotgun (WGS) entry which is preliminary data.</text>
</comment>
<feature type="transmembrane region" description="Helical" evidence="9">
    <location>
        <begin position="296"/>
        <end position="316"/>
    </location>
</feature>
<comment type="similarity">
    <text evidence="8">Belongs to the TsuA/YedE (TC 9.B.102) family.</text>
</comment>
<keyword evidence="4" id="KW-0997">Cell inner membrane</keyword>
<evidence type="ECO:0000256" key="5">
    <source>
        <dbReference type="ARBA" id="ARBA00022692"/>
    </source>
</evidence>
<feature type="transmembrane region" description="Helical" evidence="9">
    <location>
        <begin position="58"/>
        <end position="76"/>
    </location>
</feature>
<feature type="transmembrane region" description="Helical" evidence="9">
    <location>
        <begin position="328"/>
        <end position="348"/>
    </location>
</feature>
<feature type="transmembrane region" description="Helical" evidence="9">
    <location>
        <begin position="161"/>
        <end position="181"/>
    </location>
</feature>
<dbReference type="InterPro" id="IPR026366">
    <property type="entry name" value="Seleno_YedE"/>
</dbReference>
<feature type="transmembrane region" description="Helical" evidence="9">
    <location>
        <begin position="121"/>
        <end position="141"/>
    </location>
</feature>
<keyword evidence="7 9" id="KW-0472">Membrane</keyword>
<evidence type="ECO:0000256" key="3">
    <source>
        <dbReference type="ARBA" id="ARBA00022475"/>
    </source>
</evidence>
<evidence type="ECO:0000256" key="6">
    <source>
        <dbReference type="ARBA" id="ARBA00022989"/>
    </source>
</evidence>
<keyword evidence="3" id="KW-1003">Cell membrane</keyword>
<dbReference type="Proteomes" id="UP001595916">
    <property type="component" value="Unassembled WGS sequence"/>
</dbReference>
<dbReference type="RefSeq" id="WP_379788188.1">
    <property type="nucleotide sequence ID" value="NZ_JBHSHL010000022.1"/>
</dbReference>
<accession>A0ABV9QPQ0</accession>
<evidence type="ECO:0000256" key="2">
    <source>
        <dbReference type="ARBA" id="ARBA00022448"/>
    </source>
</evidence>
<gene>
    <name evidence="10" type="primary">yedE</name>
    <name evidence="10" type="ORF">ACFO4R_06210</name>
</gene>
<keyword evidence="11" id="KW-1185">Reference proteome</keyword>
<evidence type="ECO:0000313" key="11">
    <source>
        <dbReference type="Proteomes" id="UP001595916"/>
    </source>
</evidence>
<feature type="transmembrane region" description="Helical" evidence="9">
    <location>
        <begin position="88"/>
        <end position="106"/>
    </location>
</feature>
<evidence type="ECO:0000256" key="9">
    <source>
        <dbReference type="SAM" id="Phobius"/>
    </source>
</evidence>
<reference evidence="11" key="1">
    <citation type="journal article" date="2019" name="Int. J. Syst. Evol. Microbiol.">
        <title>The Global Catalogue of Microorganisms (GCM) 10K type strain sequencing project: providing services to taxonomists for standard genome sequencing and annotation.</title>
        <authorList>
            <consortium name="The Broad Institute Genomics Platform"/>
            <consortium name="The Broad Institute Genome Sequencing Center for Infectious Disease"/>
            <person name="Wu L."/>
            <person name="Ma J."/>
        </authorList>
    </citation>
    <scope>NUCLEOTIDE SEQUENCE [LARGE SCALE GENOMIC DNA]</scope>
    <source>
        <strain evidence="11">CCUG 46385</strain>
    </source>
</reference>
<evidence type="ECO:0000313" key="10">
    <source>
        <dbReference type="EMBL" id="MFC4804674.1"/>
    </source>
</evidence>
<dbReference type="PANTHER" id="PTHR30574:SF1">
    <property type="entry name" value="SULPHUR TRANSPORT DOMAIN-CONTAINING PROTEIN"/>
    <property type="match status" value="1"/>
</dbReference>
<feature type="transmembrane region" description="Helical" evidence="9">
    <location>
        <begin position="266"/>
        <end position="284"/>
    </location>
</feature>
<dbReference type="NCBIfam" id="TIGR04112">
    <property type="entry name" value="seleno_YedE"/>
    <property type="match status" value="1"/>
</dbReference>
<dbReference type="PANTHER" id="PTHR30574">
    <property type="entry name" value="INNER MEMBRANE PROTEIN YEDE"/>
    <property type="match status" value="1"/>
</dbReference>
<sequence>MNDKRRTVELVVVGGLIGVLAVLSVMKGNPGNMGICIACFIRDIVGGLGLHRAEVVQYIRPEIIGIVLGAMAISVVQKEFKPRAGSAPLLRFVIGFFVMVGALVFLGCPTRMLLRLAGGDLNAIFGLAGFVAGVGVGIFFLQKGYSLKRSYKSSAIEGSVISIMQVVLLVLLMSGAGFILFSQEGPGSKHAPILWSLIVGLVVGVGAQKTRMCTAGSFRDIIMFKDFTLFWGIFSTFVFALIMNIVMKKFNLSFAEQPVAHMDGLWNFLGMVVVGFGAILLGGCPLRQLVLAGEGNVDSAITVIGLAVGAAFAHNFGLASSPKGPTPAGQMAVVIALIVFVVIGFMNIRKDNGFITK</sequence>
<evidence type="ECO:0000256" key="1">
    <source>
        <dbReference type="ARBA" id="ARBA00004429"/>
    </source>
</evidence>
<feature type="transmembrane region" description="Helical" evidence="9">
    <location>
        <begin position="7"/>
        <end position="26"/>
    </location>
</feature>
<feature type="transmembrane region" description="Helical" evidence="9">
    <location>
        <begin position="227"/>
        <end position="246"/>
    </location>
</feature>
<evidence type="ECO:0000256" key="7">
    <source>
        <dbReference type="ARBA" id="ARBA00023136"/>
    </source>
</evidence>
<comment type="subcellular location">
    <subcellularLocation>
        <location evidence="1">Cell inner membrane</location>
        <topology evidence="1">Multi-pass membrane protein</topology>
    </subcellularLocation>
</comment>
<keyword evidence="2" id="KW-0813">Transport</keyword>
<feature type="transmembrane region" description="Helical" evidence="9">
    <location>
        <begin position="187"/>
        <end position="207"/>
    </location>
</feature>
<organism evidence="10 11">
    <name type="scientific">Filifactor villosus</name>
    <dbReference type="NCBI Taxonomy" id="29374"/>
    <lineage>
        <taxon>Bacteria</taxon>
        <taxon>Bacillati</taxon>
        <taxon>Bacillota</taxon>
        <taxon>Clostridia</taxon>
        <taxon>Peptostreptococcales</taxon>
        <taxon>Filifactoraceae</taxon>
        <taxon>Filifactor</taxon>
    </lineage>
</organism>
<evidence type="ECO:0000256" key="4">
    <source>
        <dbReference type="ARBA" id="ARBA00022519"/>
    </source>
</evidence>
<evidence type="ECO:0000256" key="8">
    <source>
        <dbReference type="ARBA" id="ARBA00035655"/>
    </source>
</evidence>